<name>A0A0F9Y411_TRIHA</name>
<dbReference type="OrthoDB" id="4884005at2759"/>
<protein>
    <submittedName>
        <fullName evidence="2">Uncharacterized protein</fullName>
    </submittedName>
</protein>
<evidence type="ECO:0000313" key="3">
    <source>
        <dbReference type="Proteomes" id="UP000034112"/>
    </source>
</evidence>
<evidence type="ECO:0000313" key="2">
    <source>
        <dbReference type="EMBL" id="KKP06828.1"/>
    </source>
</evidence>
<organism evidence="2 3">
    <name type="scientific">Trichoderma harzianum</name>
    <name type="common">Hypocrea lixii</name>
    <dbReference type="NCBI Taxonomy" id="5544"/>
    <lineage>
        <taxon>Eukaryota</taxon>
        <taxon>Fungi</taxon>
        <taxon>Dikarya</taxon>
        <taxon>Ascomycota</taxon>
        <taxon>Pezizomycotina</taxon>
        <taxon>Sordariomycetes</taxon>
        <taxon>Hypocreomycetidae</taxon>
        <taxon>Hypocreales</taxon>
        <taxon>Hypocreaceae</taxon>
        <taxon>Trichoderma</taxon>
    </lineage>
</organism>
<reference evidence="3" key="1">
    <citation type="journal article" date="2015" name="Genome Announc.">
        <title>Draft whole-genome sequence of the biocontrol agent Trichoderma harzianum T6776.</title>
        <authorList>
            <person name="Baroncelli R."/>
            <person name="Piaggeschi G."/>
            <person name="Fiorini L."/>
            <person name="Bertolini E."/>
            <person name="Zapparata A."/>
            <person name="Pe M.E."/>
            <person name="Sarrocco S."/>
            <person name="Vannacci G."/>
        </authorList>
    </citation>
    <scope>NUCLEOTIDE SEQUENCE [LARGE SCALE GENOMIC DNA]</scope>
    <source>
        <strain evidence="3">T6776</strain>
    </source>
</reference>
<comment type="caution">
    <text evidence="2">The sequence shown here is derived from an EMBL/GenBank/DDBJ whole genome shotgun (WGS) entry which is preliminary data.</text>
</comment>
<keyword evidence="1" id="KW-0732">Signal</keyword>
<dbReference type="EMBL" id="JOKZ01000017">
    <property type="protein sequence ID" value="KKP06828.1"/>
    <property type="molecule type" value="Genomic_DNA"/>
</dbReference>
<dbReference type="Proteomes" id="UP000034112">
    <property type="component" value="Unassembled WGS sequence"/>
</dbReference>
<sequence>MPSILTSALSLLFLTSHLPTFVHAGNSKFYLDQQNCAGGTFVDFDIHEVHKCYGLTSGTAASFYTDKGNELDYVKVYRKDKDLKCGKEECSVKQAHSCCSSKKKQITGIQEVRFIEPCSPLPHCKRQAELQELVGSQNCTSVDEIGEPFIELGDGTHFGLGVGTLGKFTADELQEHLEASGKERLPAEQIENLIQLKVIRFLI</sequence>
<accession>A0A0F9Y411</accession>
<proteinExistence type="predicted"/>
<feature type="signal peptide" evidence="1">
    <location>
        <begin position="1"/>
        <end position="24"/>
    </location>
</feature>
<gene>
    <name evidence="2" type="ORF">THAR02_01025</name>
</gene>
<evidence type="ECO:0000256" key="1">
    <source>
        <dbReference type="SAM" id="SignalP"/>
    </source>
</evidence>
<dbReference type="AlphaFoldDB" id="A0A0F9Y411"/>
<feature type="chain" id="PRO_5002530370" evidence="1">
    <location>
        <begin position="25"/>
        <end position="203"/>
    </location>
</feature>